<proteinExistence type="predicted"/>
<evidence type="ECO:0000256" key="1">
    <source>
        <dbReference type="ARBA" id="ARBA00001974"/>
    </source>
</evidence>
<dbReference type="Gene3D" id="3.30.70.2450">
    <property type="match status" value="1"/>
</dbReference>
<accession>A0ABR3XM27</accession>
<sequence length="534" mass="58975">MISAEILIVGSGPTGLWLALELRRANIDVLVMDSITSRDARPTYSKALSMSAGSLATFASRGVAQDFIDAGLALHKAHFGGLETLLDLNYDVLGTRHSHNLAIPQARTEALLLNRCEEAGVKFHWGLRFQSLCQDQEKVLVSAEQLTVGGELKLEAKWIIGCDGTHSAVRRAAEIPFEGSRSSIAGMLADIQLSETPETITISRGSKGGCMMVPLGDGVHYRFVGLFKDSIMKPLYDEPTLDEVRECMRDGFGSDLGAHSPLWLSRFGNACRLATSFRTGRIFLAGDSAHQFFPAGGQGMNLGIQDATNLAWKLALVLSSKQDGAFVERILDSYTAERRAAAQAVISNVQAQTAVLMSHNPHEVALREVLCESLKNQDLNALWARRVTGFSEPRSPYCLHTDSGKIDAEDQCDPLVGTRITHVGFETERELFHATKLDRFVLLLRNTSQCDKAAEIEELHTICQRWADRVTRLSSSTFSSSHQWKDVVAVLVRPDLRIAWVFRRQESLSESSATLKSVLLRWFGNREEFAPDTE</sequence>
<keyword evidence="4" id="KW-0560">Oxidoreductase</keyword>
<reference evidence="6 7" key="1">
    <citation type="journal article" date="2024" name="IMA Fungus">
        <title>IMA Genome - F19 : A genome assembly and annotation guide to empower mycologists, including annotated draft genome sequences of Ceratocystis pirilliformis, Diaporthe australafricana, Fusarium ophioides, Paecilomyces lecythidis, and Sporothrix stenoceras.</title>
        <authorList>
            <person name="Aylward J."/>
            <person name="Wilson A.M."/>
            <person name="Visagie C.M."/>
            <person name="Spraker J."/>
            <person name="Barnes I."/>
            <person name="Buitendag C."/>
            <person name="Ceriani C."/>
            <person name="Del Mar Angel L."/>
            <person name="du Plessis D."/>
            <person name="Fuchs T."/>
            <person name="Gasser K."/>
            <person name="Kramer D."/>
            <person name="Li W."/>
            <person name="Munsamy K."/>
            <person name="Piso A."/>
            <person name="Price J.L."/>
            <person name="Sonnekus B."/>
            <person name="Thomas C."/>
            <person name="van der Nest A."/>
            <person name="van Dijk A."/>
            <person name="van Heerden A."/>
            <person name="van Vuuren N."/>
            <person name="Yilmaz N."/>
            <person name="Duong T.A."/>
            <person name="van der Merwe N.A."/>
            <person name="Wingfield M.J."/>
            <person name="Wingfield B.D."/>
        </authorList>
    </citation>
    <scope>NUCLEOTIDE SEQUENCE [LARGE SCALE GENOMIC DNA]</scope>
    <source>
        <strain evidence="6 7">CMW 18167</strain>
    </source>
</reference>
<dbReference type="PRINTS" id="PR00420">
    <property type="entry name" value="RNGMNOXGNASE"/>
</dbReference>
<name>A0ABR3XM27_9EURO</name>
<dbReference type="SUPFAM" id="SSF51905">
    <property type="entry name" value="FAD/NAD(P)-binding domain"/>
    <property type="match status" value="1"/>
</dbReference>
<evidence type="ECO:0000259" key="5">
    <source>
        <dbReference type="Pfam" id="PF01494"/>
    </source>
</evidence>
<dbReference type="EMBL" id="JAVDPF010000015">
    <property type="protein sequence ID" value="KAL1876749.1"/>
    <property type="molecule type" value="Genomic_DNA"/>
</dbReference>
<dbReference type="Pfam" id="PF01494">
    <property type="entry name" value="FAD_binding_3"/>
    <property type="match status" value="1"/>
</dbReference>
<comment type="caution">
    <text evidence="6">The sequence shown here is derived from an EMBL/GenBank/DDBJ whole genome shotgun (WGS) entry which is preliminary data.</text>
</comment>
<protein>
    <recommendedName>
        <fullName evidence="5">FAD-binding domain-containing protein</fullName>
    </recommendedName>
</protein>
<dbReference type="PANTHER" id="PTHR43004:SF19">
    <property type="entry name" value="BINDING MONOOXYGENASE, PUTATIVE (JCVI)-RELATED"/>
    <property type="match status" value="1"/>
</dbReference>
<keyword evidence="7" id="KW-1185">Reference proteome</keyword>
<dbReference type="InterPro" id="IPR036188">
    <property type="entry name" value="FAD/NAD-bd_sf"/>
</dbReference>
<dbReference type="Gene3D" id="3.50.50.60">
    <property type="entry name" value="FAD/NAD(P)-binding domain"/>
    <property type="match status" value="2"/>
</dbReference>
<comment type="cofactor">
    <cofactor evidence="1">
        <name>FAD</name>
        <dbReference type="ChEBI" id="CHEBI:57692"/>
    </cofactor>
</comment>
<dbReference type="Proteomes" id="UP001583193">
    <property type="component" value="Unassembled WGS sequence"/>
</dbReference>
<gene>
    <name evidence="6" type="ORF">Plec18167_005157</name>
</gene>
<dbReference type="PANTHER" id="PTHR43004">
    <property type="entry name" value="TRK SYSTEM POTASSIUM UPTAKE PROTEIN"/>
    <property type="match status" value="1"/>
</dbReference>
<dbReference type="InterPro" id="IPR002938">
    <property type="entry name" value="FAD-bd"/>
</dbReference>
<organism evidence="6 7">
    <name type="scientific">Paecilomyces lecythidis</name>
    <dbReference type="NCBI Taxonomy" id="3004212"/>
    <lineage>
        <taxon>Eukaryota</taxon>
        <taxon>Fungi</taxon>
        <taxon>Dikarya</taxon>
        <taxon>Ascomycota</taxon>
        <taxon>Pezizomycotina</taxon>
        <taxon>Eurotiomycetes</taxon>
        <taxon>Eurotiomycetidae</taxon>
        <taxon>Eurotiales</taxon>
        <taxon>Thermoascaceae</taxon>
        <taxon>Paecilomyces</taxon>
    </lineage>
</organism>
<keyword evidence="2" id="KW-0285">Flavoprotein</keyword>
<feature type="domain" description="FAD-binding" evidence="5">
    <location>
        <begin position="4"/>
        <end position="348"/>
    </location>
</feature>
<evidence type="ECO:0000313" key="7">
    <source>
        <dbReference type="Proteomes" id="UP001583193"/>
    </source>
</evidence>
<evidence type="ECO:0000313" key="6">
    <source>
        <dbReference type="EMBL" id="KAL1876749.1"/>
    </source>
</evidence>
<dbReference type="Gene3D" id="3.40.30.120">
    <property type="match status" value="1"/>
</dbReference>
<evidence type="ECO:0000256" key="4">
    <source>
        <dbReference type="ARBA" id="ARBA00023002"/>
    </source>
</evidence>
<dbReference type="InterPro" id="IPR050641">
    <property type="entry name" value="RIFMO-like"/>
</dbReference>
<evidence type="ECO:0000256" key="2">
    <source>
        <dbReference type="ARBA" id="ARBA00022630"/>
    </source>
</evidence>
<keyword evidence="3" id="KW-0274">FAD</keyword>
<evidence type="ECO:0000256" key="3">
    <source>
        <dbReference type="ARBA" id="ARBA00022827"/>
    </source>
</evidence>
<dbReference type="Pfam" id="PF21274">
    <property type="entry name" value="Rng_hyd_C"/>
    <property type="match status" value="1"/>
</dbReference>